<dbReference type="EMBL" id="CM026429">
    <property type="protein sequence ID" value="KAG0564560.1"/>
    <property type="molecule type" value="Genomic_DNA"/>
</dbReference>
<organism evidence="6 7">
    <name type="scientific">Ceratodon purpureus</name>
    <name type="common">Fire moss</name>
    <name type="synonym">Dicranum purpureum</name>
    <dbReference type="NCBI Taxonomy" id="3225"/>
    <lineage>
        <taxon>Eukaryota</taxon>
        <taxon>Viridiplantae</taxon>
        <taxon>Streptophyta</taxon>
        <taxon>Embryophyta</taxon>
        <taxon>Bryophyta</taxon>
        <taxon>Bryophytina</taxon>
        <taxon>Bryopsida</taxon>
        <taxon>Dicranidae</taxon>
        <taxon>Pseudoditrichales</taxon>
        <taxon>Ditrichaceae</taxon>
        <taxon>Ceratodon</taxon>
    </lineage>
</organism>
<evidence type="ECO:0000259" key="5">
    <source>
        <dbReference type="PROSITE" id="PS50103"/>
    </source>
</evidence>
<gene>
    <name evidence="6" type="ORF">KC19_8G120700</name>
</gene>
<accession>A0A8T0GZR7</accession>
<dbReference type="Gene3D" id="4.10.1000.10">
    <property type="entry name" value="Zinc finger, CCCH-type"/>
    <property type="match status" value="1"/>
</dbReference>
<sequence>MKTNKPSNYKGTMCTNWLEAECKNGENCIYAHGEEDLKKNRRKQEEKVIIDPRRFIAYTYIPNKQNKSICAKDQTMKESNTLGSQKCKDILKSEEKVIIDPRRFIAYTYIPNKQNKSICDKDQTMKESNTLRSQNCKDILKGEDKKLNNSSGLHLKTFFCKTCSFLLKWFA</sequence>
<dbReference type="GO" id="GO:0008270">
    <property type="term" value="F:zinc ion binding"/>
    <property type="evidence" value="ECO:0007669"/>
    <property type="project" value="UniProtKB-KW"/>
</dbReference>
<keyword evidence="3 4" id="KW-0862">Zinc</keyword>
<dbReference type="AlphaFoldDB" id="A0A8T0GZR7"/>
<keyword evidence="7" id="KW-1185">Reference proteome</keyword>
<name>A0A8T0GZR7_CERPU</name>
<comment type="caution">
    <text evidence="6">The sequence shown here is derived from an EMBL/GenBank/DDBJ whole genome shotgun (WGS) entry which is preliminary data.</text>
</comment>
<protein>
    <recommendedName>
        <fullName evidence="5">C3H1-type domain-containing protein</fullName>
    </recommendedName>
</protein>
<dbReference type="InterPro" id="IPR036855">
    <property type="entry name" value="Znf_CCCH_sf"/>
</dbReference>
<dbReference type="InterPro" id="IPR000571">
    <property type="entry name" value="Znf_CCCH"/>
</dbReference>
<proteinExistence type="predicted"/>
<evidence type="ECO:0000313" key="6">
    <source>
        <dbReference type="EMBL" id="KAG0564560.1"/>
    </source>
</evidence>
<keyword evidence="1 4" id="KW-0479">Metal-binding</keyword>
<dbReference type="Proteomes" id="UP000822688">
    <property type="component" value="Chromosome 8"/>
</dbReference>
<dbReference type="SUPFAM" id="SSF90229">
    <property type="entry name" value="CCCH zinc finger"/>
    <property type="match status" value="1"/>
</dbReference>
<keyword evidence="2 4" id="KW-0863">Zinc-finger</keyword>
<evidence type="ECO:0000256" key="4">
    <source>
        <dbReference type="PROSITE-ProRule" id="PRU00723"/>
    </source>
</evidence>
<feature type="zinc finger region" description="C3H1-type" evidence="4">
    <location>
        <begin position="8"/>
        <end position="35"/>
    </location>
</feature>
<evidence type="ECO:0000256" key="2">
    <source>
        <dbReference type="ARBA" id="ARBA00022771"/>
    </source>
</evidence>
<reference evidence="6" key="1">
    <citation type="submission" date="2020-06" db="EMBL/GenBank/DDBJ databases">
        <title>WGS assembly of Ceratodon purpureus strain R40.</title>
        <authorList>
            <person name="Carey S.B."/>
            <person name="Jenkins J."/>
            <person name="Shu S."/>
            <person name="Lovell J.T."/>
            <person name="Sreedasyam A."/>
            <person name="Maumus F."/>
            <person name="Tiley G.P."/>
            <person name="Fernandez-Pozo N."/>
            <person name="Barry K."/>
            <person name="Chen C."/>
            <person name="Wang M."/>
            <person name="Lipzen A."/>
            <person name="Daum C."/>
            <person name="Saski C.A."/>
            <person name="Payton A.C."/>
            <person name="Mcbreen J.C."/>
            <person name="Conrad R.E."/>
            <person name="Kollar L.M."/>
            <person name="Olsson S."/>
            <person name="Huttunen S."/>
            <person name="Landis J.B."/>
            <person name="Wickett N.J."/>
            <person name="Johnson M.G."/>
            <person name="Rensing S.A."/>
            <person name="Grimwood J."/>
            <person name="Schmutz J."/>
            <person name="Mcdaniel S.F."/>
        </authorList>
    </citation>
    <scope>NUCLEOTIDE SEQUENCE</scope>
    <source>
        <strain evidence="6">R40</strain>
    </source>
</reference>
<evidence type="ECO:0000256" key="1">
    <source>
        <dbReference type="ARBA" id="ARBA00022723"/>
    </source>
</evidence>
<dbReference type="PROSITE" id="PS50103">
    <property type="entry name" value="ZF_C3H1"/>
    <property type="match status" value="1"/>
</dbReference>
<evidence type="ECO:0000256" key="3">
    <source>
        <dbReference type="ARBA" id="ARBA00022833"/>
    </source>
</evidence>
<feature type="domain" description="C3H1-type" evidence="5">
    <location>
        <begin position="8"/>
        <end position="35"/>
    </location>
</feature>
<evidence type="ECO:0000313" key="7">
    <source>
        <dbReference type="Proteomes" id="UP000822688"/>
    </source>
</evidence>